<keyword evidence="3" id="KW-1185">Reference proteome</keyword>
<gene>
    <name evidence="2" type="ORF">B0T22DRAFT_467275</name>
</gene>
<sequence>MSRPRPVTGVLVQMPPQRRPACIHDNHKRQKGRRKEGKEAQTPDQRRHCGQIPQQTGQSFITGVASDCVETCSTAVLALLELLPPQIAREGDRVHRSSSHLAEDAAAWHQHEQSSSTLRIPPRHSESAAAAADLQVPEHKTQHAILTARVLLSLYQAQRLPLNIRWPSAQVKPTWKRARRLTRIVPISNPYIRYRSTYLRYLGALRLMSNHQPALPLWWMSRKCDYRASRHIITNRQKRKEKRHPSPIRRRLSGSCHLSSQCESKRNTYQHVPKPNLEAGRIAWLPSHHPVVWCSSMT</sequence>
<feature type="compositionally biased region" description="Basic and acidic residues" evidence="1">
    <location>
        <begin position="36"/>
        <end position="47"/>
    </location>
</feature>
<protein>
    <submittedName>
        <fullName evidence="2">Uncharacterized protein</fullName>
    </submittedName>
</protein>
<reference evidence="2" key="2">
    <citation type="submission" date="2023-06" db="EMBL/GenBank/DDBJ databases">
        <authorList>
            <consortium name="Lawrence Berkeley National Laboratory"/>
            <person name="Haridas S."/>
            <person name="Hensen N."/>
            <person name="Bonometti L."/>
            <person name="Westerberg I."/>
            <person name="Brannstrom I.O."/>
            <person name="Guillou S."/>
            <person name="Cros-Aarteil S."/>
            <person name="Calhoun S."/>
            <person name="Kuo A."/>
            <person name="Mondo S."/>
            <person name="Pangilinan J."/>
            <person name="Riley R."/>
            <person name="Labutti K."/>
            <person name="Andreopoulos B."/>
            <person name="Lipzen A."/>
            <person name="Chen C."/>
            <person name="Yanf M."/>
            <person name="Daum C."/>
            <person name="Ng V."/>
            <person name="Clum A."/>
            <person name="Steindorff A."/>
            <person name="Ohm R."/>
            <person name="Martin F."/>
            <person name="Silar P."/>
            <person name="Natvig D."/>
            <person name="Lalanne C."/>
            <person name="Gautier V."/>
            <person name="Ament-Velasquez S.L."/>
            <person name="Kruys A."/>
            <person name="Hutchinson M.I."/>
            <person name="Powell A.J."/>
            <person name="Barry K."/>
            <person name="Miller A.N."/>
            <person name="Grigoriev I.V."/>
            <person name="Debuchy R."/>
            <person name="Gladieux P."/>
            <person name="Thoren M.H."/>
            <person name="Johannesson H."/>
        </authorList>
    </citation>
    <scope>NUCLEOTIDE SEQUENCE</scope>
    <source>
        <strain evidence="2">CBS 314.62</strain>
    </source>
</reference>
<comment type="caution">
    <text evidence="2">The sequence shown here is derived from an EMBL/GenBank/DDBJ whole genome shotgun (WGS) entry which is preliminary data.</text>
</comment>
<dbReference type="Proteomes" id="UP001270362">
    <property type="component" value="Unassembled WGS sequence"/>
</dbReference>
<evidence type="ECO:0000313" key="3">
    <source>
        <dbReference type="Proteomes" id="UP001270362"/>
    </source>
</evidence>
<proteinExistence type="predicted"/>
<dbReference type="EMBL" id="JAULSO010000003">
    <property type="protein sequence ID" value="KAK3686075.1"/>
    <property type="molecule type" value="Genomic_DNA"/>
</dbReference>
<organism evidence="2 3">
    <name type="scientific">Podospora appendiculata</name>
    <dbReference type="NCBI Taxonomy" id="314037"/>
    <lineage>
        <taxon>Eukaryota</taxon>
        <taxon>Fungi</taxon>
        <taxon>Dikarya</taxon>
        <taxon>Ascomycota</taxon>
        <taxon>Pezizomycotina</taxon>
        <taxon>Sordariomycetes</taxon>
        <taxon>Sordariomycetidae</taxon>
        <taxon>Sordariales</taxon>
        <taxon>Podosporaceae</taxon>
        <taxon>Podospora</taxon>
    </lineage>
</organism>
<feature type="compositionally biased region" description="Basic residues" evidence="1">
    <location>
        <begin position="236"/>
        <end position="252"/>
    </location>
</feature>
<feature type="compositionally biased region" description="Basic residues" evidence="1">
    <location>
        <begin position="26"/>
        <end position="35"/>
    </location>
</feature>
<accession>A0AAE1CB11</accession>
<feature type="region of interest" description="Disordered" evidence="1">
    <location>
        <begin position="1"/>
        <end position="53"/>
    </location>
</feature>
<feature type="region of interest" description="Disordered" evidence="1">
    <location>
        <begin position="234"/>
        <end position="254"/>
    </location>
</feature>
<name>A0AAE1CB11_9PEZI</name>
<reference evidence="2" key="1">
    <citation type="journal article" date="2023" name="Mol. Phylogenet. Evol.">
        <title>Genome-scale phylogeny and comparative genomics of the fungal order Sordariales.</title>
        <authorList>
            <person name="Hensen N."/>
            <person name="Bonometti L."/>
            <person name="Westerberg I."/>
            <person name="Brannstrom I.O."/>
            <person name="Guillou S."/>
            <person name="Cros-Aarteil S."/>
            <person name="Calhoun S."/>
            <person name="Haridas S."/>
            <person name="Kuo A."/>
            <person name="Mondo S."/>
            <person name="Pangilinan J."/>
            <person name="Riley R."/>
            <person name="LaButti K."/>
            <person name="Andreopoulos B."/>
            <person name="Lipzen A."/>
            <person name="Chen C."/>
            <person name="Yan M."/>
            <person name="Daum C."/>
            <person name="Ng V."/>
            <person name="Clum A."/>
            <person name="Steindorff A."/>
            <person name="Ohm R.A."/>
            <person name="Martin F."/>
            <person name="Silar P."/>
            <person name="Natvig D.O."/>
            <person name="Lalanne C."/>
            <person name="Gautier V."/>
            <person name="Ament-Velasquez S.L."/>
            <person name="Kruys A."/>
            <person name="Hutchinson M.I."/>
            <person name="Powell A.J."/>
            <person name="Barry K."/>
            <person name="Miller A.N."/>
            <person name="Grigoriev I.V."/>
            <person name="Debuchy R."/>
            <person name="Gladieux P."/>
            <person name="Hiltunen Thoren M."/>
            <person name="Johannesson H."/>
        </authorList>
    </citation>
    <scope>NUCLEOTIDE SEQUENCE</scope>
    <source>
        <strain evidence="2">CBS 314.62</strain>
    </source>
</reference>
<dbReference type="AlphaFoldDB" id="A0AAE1CB11"/>
<evidence type="ECO:0000256" key="1">
    <source>
        <dbReference type="SAM" id="MobiDB-lite"/>
    </source>
</evidence>
<evidence type="ECO:0000313" key="2">
    <source>
        <dbReference type="EMBL" id="KAK3686075.1"/>
    </source>
</evidence>